<dbReference type="EMBL" id="RKLV01000001">
    <property type="protein sequence ID" value="MCX2817873.1"/>
    <property type="molecule type" value="Genomic_DNA"/>
</dbReference>
<accession>A0A9Q4C220</accession>
<dbReference type="Pfam" id="PF12704">
    <property type="entry name" value="MacB_PCD"/>
    <property type="match status" value="1"/>
</dbReference>
<dbReference type="InterPro" id="IPR003838">
    <property type="entry name" value="ABC3_permease_C"/>
</dbReference>
<protein>
    <submittedName>
        <fullName evidence="10">ABC transporter permease</fullName>
    </submittedName>
</protein>
<evidence type="ECO:0000256" key="4">
    <source>
        <dbReference type="ARBA" id="ARBA00022989"/>
    </source>
</evidence>
<evidence type="ECO:0000256" key="7">
    <source>
        <dbReference type="SAM" id="Phobius"/>
    </source>
</evidence>
<evidence type="ECO:0000313" key="11">
    <source>
        <dbReference type="Proteomes" id="UP001149411"/>
    </source>
</evidence>
<keyword evidence="5 7" id="KW-0472">Membrane</keyword>
<keyword evidence="4 7" id="KW-1133">Transmembrane helix</keyword>
<dbReference type="InterPro" id="IPR025857">
    <property type="entry name" value="MacB_PCD"/>
</dbReference>
<feature type="domain" description="ABC3 transporter permease C-terminal" evidence="8">
    <location>
        <begin position="253"/>
        <end position="371"/>
    </location>
</feature>
<dbReference type="GO" id="GO:0022857">
    <property type="term" value="F:transmembrane transporter activity"/>
    <property type="evidence" value="ECO:0007669"/>
    <property type="project" value="TreeGrafter"/>
</dbReference>
<gene>
    <name evidence="10" type="ORF">EGH25_00635</name>
</gene>
<feature type="transmembrane region" description="Helical" evidence="7">
    <location>
        <begin position="243"/>
        <end position="274"/>
    </location>
</feature>
<dbReference type="PANTHER" id="PTHR30572:SF4">
    <property type="entry name" value="ABC TRANSPORTER PERMEASE YTRF"/>
    <property type="match status" value="1"/>
</dbReference>
<dbReference type="InterPro" id="IPR050250">
    <property type="entry name" value="Macrolide_Exporter_MacB"/>
</dbReference>
<feature type="transmembrane region" description="Helical" evidence="7">
    <location>
        <begin position="295"/>
        <end position="328"/>
    </location>
</feature>
<keyword evidence="2" id="KW-1003">Cell membrane</keyword>
<name>A0A9Q4C220_9EURY</name>
<evidence type="ECO:0000259" key="8">
    <source>
        <dbReference type="Pfam" id="PF02687"/>
    </source>
</evidence>
<comment type="similarity">
    <text evidence="6">Belongs to the ABC-4 integral membrane protein family.</text>
</comment>
<dbReference type="RefSeq" id="WP_266085384.1">
    <property type="nucleotide sequence ID" value="NZ_RKLV01000001.1"/>
</dbReference>
<dbReference type="GO" id="GO:0005886">
    <property type="term" value="C:plasma membrane"/>
    <property type="evidence" value="ECO:0007669"/>
    <property type="project" value="UniProtKB-SubCell"/>
</dbReference>
<keyword evidence="11" id="KW-1185">Reference proteome</keyword>
<comment type="subcellular location">
    <subcellularLocation>
        <location evidence="1">Cell membrane</location>
        <topology evidence="1">Multi-pass membrane protein</topology>
    </subcellularLocation>
</comment>
<sequence length="377" mass="38563">MNPKPTLVGMAVRNLTRSRFRSGLACAGIAIGVFAIAALGIFGNVLAVEATSTIGEIGSEVVVTPNGEEGYTSIPETVVDEIERATSGTPSAAILTASGLAASRGETASVTFYGTENPGAVFEASEGSLPRVFRTGAAVGSEVAERLSLRVGDRIETEVGSYRIVAVLQGSETQISPVSPDEAVVVPETALGTGGGYDQVVLSGESGGGASEAADAVRETVNARENRVTVFELSSVVEEIDDFFSLLSGFLISLGAISLIVAGVSILNVMMMSVVERRGEIGVMRAVGGQRGDVVRIILIEAVALGVVGSVFGVALTSIAVAALYYLTPVGASAVFDPGTFFYLGTAFGVGVAVSVLSGIYPAWSAANEDPVDAIRD</sequence>
<feature type="transmembrane region" description="Helical" evidence="7">
    <location>
        <begin position="340"/>
        <end position="361"/>
    </location>
</feature>
<dbReference type="Pfam" id="PF02687">
    <property type="entry name" value="FtsX"/>
    <property type="match status" value="1"/>
</dbReference>
<evidence type="ECO:0000256" key="1">
    <source>
        <dbReference type="ARBA" id="ARBA00004651"/>
    </source>
</evidence>
<dbReference type="AlphaFoldDB" id="A0A9Q4C220"/>
<dbReference type="PANTHER" id="PTHR30572">
    <property type="entry name" value="MEMBRANE COMPONENT OF TRANSPORTER-RELATED"/>
    <property type="match status" value="1"/>
</dbReference>
<reference evidence="10" key="1">
    <citation type="submission" date="2022-09" db="EMBL/GenBank/DDBJ databases">
        <title>Haloadaptaus new haloarchaeum isolated from saline soil.</title>
        <authorList>
            <person name="Duran-Viseras A."/>
            <person name="Sanchez-Porro C."/>
            <person name="Ventosa A."/>
        </authorList>
    </citation>
    <scope>NUCLEOTIDE SEQUENCE</scope>
    <source>
        <strain evidence="10">F3-133</strain>
    </source>
</reference>
<evidence type="ECO:0000256" key="2">
    <source>
        <dbReference type="ARBA" id="ARBA00022475"/>
    </source>
</evidence>
<evidence type="ECO:0000256" key="6">
    <source>
        <dbReference type="ARBA" id="ARBA00038076"/>
    </source>
</evidence>
<proteinExistence type="inferred from homology"/>
<evidence type="ECO:0000256" key="5">
    <source>
        <dbReference type="ARBA" id="ARBA00023136"/>
    </source>
</evidence>
<evidence type="ECO:0000259" key="9">
    <source>
        <dbReference type="Pfam" id="PF12704"/>
    </source>
</evidence>
<evidence type="ECO:0000313" key="10">
    <source>
        <dbReference type="EMBL" id="MCX2817873.1"/>
    </source>
</evidence>
<feature type="domain" description="MacB-like periplasmic core" evidence="9">
    <location>
        <begin position="22"/>
        <end position="219"/>
    </location>
</feature>
<comment type="caution">
    <text evidence="10">The sequence shown here is derived from an EMBL/GenBank/DDBJ whole genome shotgun (WGS) entry which is preliminary data.</text>
</comment>
<dbReference type="Proteomes" id="UP001149411">
    <property type="component" value="Unassembled WGS sequence"/>
</dbReference>
<keyword evidence="3 7" id="KW-0812">Transmembrane</keyword>
<evidence type="ECO:0000256" key="3">
    <source>
        <dbReference type="ARBA" id="ARBA00022692"/>
    </source>
</evidence>
<organism evidence="10 11">
    <name type="scientific">Halorutilus salinus</name>
    <dbReference type="NCBI Taxonomy" id="2487751"/>
    <lineage>
        <taxon>Archaea</taxon>
        <taxon>Methanobacteriati</taxon>
        <taxon>Methanobacteriota</taxon>
        <taxon>Stenosarchaea group</taxon>
        <taxon>Halobacteria</taxon>
        <taxon>Halorutilales</taxon>
        <taxon>Halorutilaceae</taxon>
        <taxon>Halorutilus</taxon>
    </lineage>
</organism>